<dbReference type="InterPro" id="IPR000421">
    <property type="entry name" value="FA58C"/>
</dbReference>
<keyword evidence="4" id="KW-0964">Secreted</keyword>
<evidence type="ECO:0000256" key="4">
    <source>
        <dbReference type="ARBA" id="ARBA00022512"/>
    </source>
</evidence>
<dbReference type="AlphaFoldDB" id="A0A4V3FIY1"/>
<comment type="catalytic activity">
    <reaction evidence="7">
        <text>a 1,2-diacyl-sn-glycero-3-phosphocholine + H2O = phosphocholine + a 1,2-diacyl-sn-glycerol + H(+)</text>
        <dbReference type="Rhea" id="RHEA:10604"/>
        <dbReference type="ChEBI" id="CHEBI:15377"/>
        <dbReference type="ChEBI" id="CHEBI:15378"/>
        <dbReference type="ChEBI" id="CHEBI:17815"/>
        <dbReference type="ChEBI" id="CHEBI:57643"/>
        <dbReference type="ChEBI" id="CHEBI:295975"/>
        <dbReference type="EC" id="3.1.4.3"/>
    </reaction>
    <physiologicalReaction direction="left-to-right" evidence="7">
        <dbReference type="Rhea" id="RHEA:10605"/>
    </physiologicalReaction>
</comment>
<sequence>MTMDRRDFLRSAGLTAAAASAFAALPASVQRALAAPAPTGGLEMIEHVVILMQENRSFDHYFGSLRGVRGFNDPTARTLSTGRSVFYQPDGTGYVLPYPVASQYMTGTPHDWATGHAAWNSGRYDQWVAQKTKYTMATHLRSELPFYYALADAFTICDAYHCSELGPTNPNRFYLFTGMLGYEPGTTKRAIGNDSWQNLSHPGYTWTTYAERLEAANKTWRVYQEWDNYGDNSLDFFKTFLDVGKKALAKTVDPTGKPYTKLEFFYDNGVRKAAPADRATLLSQLAAGVATLTTAERRLYDRGLNRVAADQLVTAFGDDVAAGKLPAVSWIVAPEPKCEHPSWGPAEGANFTKAILDKLASSPETWNKTLVLITYDENDGFFDHVPPPVPPVTTDNGQSTVAVTDELVNAEPIGLGARVPMIVVSPWSRGGNVCSQVFDHTSVLRFLEKWSGIAEPNISPWRRAVCGDLTTALDLTTSNVTYPALPATPPTPGWDTTYPAPPSTQALPAQESGVRTARPLPYSLTASGRVASDKVWIDFTNAGTVGAHFSVYANAFRTDGPWRYTVGAGNTLSDYWITGTPQGSYDLTVAGPNGFVRRLAGNRVTATTVGNANPEVTLRYAPSDNLVWLKMTNSGTKACVITVQTNNRGGGPWTYQLAAGATVEDWFSTANGAGGWYDLTATADTTDGFLRRFAGHLETGAPSTSDPVMGSGRLACTVRSFDSQETISENAPATKAIDNNPATYWHTKWTAPAAPFPHEIQLDLGASRVVTGLTYLPRQDGSPNGRIGTYELYLSTDGTTWGNPHTTGTFADDATPKTIHCWPTTARYLRLRTLTEAGTRGPWTSAAELTPLGW</sequence>
<keyword evidence="11" id="KW-1185">Reference proteome</keyword>
<evidence type="ECO:0000256" key="5">
    <source>
        <dbReference type="ARBA" id="ARBA00022801"/>
    </source>
</evidence>
<evidence type="ECO:0000256" key="7">
    <source>
        <dbReference type="ARBA" id="ARBA00048421"/>
    </source>
</evidence>
<evidence type="ECO:0000256" key="1">
    <source>
        <dbReference type="ARBA" id="ARBA00004191"/>
    </source>
</evidence>
<dbReference type="PANTHER" id="PTHR31956:SF1">
    <property type="entry name" value="NON-SPECIFIC PHOSPHOLIPASE C1"/>
    <property type="match status" value="1"/>
</dbReference>
<evidence type="ECO:0000256" key="8">
    <source>
        <dbReference type="SAM" id="SignalP"/>
    </source>
</evidence>
<feature type="domain" description="F5/8 type C" evidence="9">
    <location>
        <begin position="704"/>
        <end position="854"/>
    </location>
</feature>
<keyword evidence="4" id="KW-0134">Cell wall</keyword>
<dbReference type="Pfam" id="PF04185">
    <property type="entry name" value="Phosphoesterase"/>
    <property type="match status" value="1"/>
</dbReference>
<dbReference type="EMBL" id="SOCE01000002">
    <property type="protein sequence ID" value="TDU84143.1"/>
    <property type="molecule type" value="Genomic_DNA"/>
</dbReference>
<proteinExistence type="inferred from homology"/>
<gene>
    <name evidence="10" type="ORF">EV138_6614</name>
</gene>
<dbReference type="InterPro" id="IPR006311">
    <property type="entry name" value="TAT_signal"/>
</dbReference>
<dbReference type="Gene3D" id="3.40.720.10">
    <property type="entry name" value="Alkaline Phosphatase, subunit A"/>
    <property type="match status" value="2"/>
</dbReference>
<dbReference type="InterPro" id="IPR007312">
    <property type="entry name" value="Phosphoesterase"/>
</dbReference>
<dbReference type="InterPro" id="IPR008979">
    <property type="entry name" value="Galactose-bd-like_sf"/>
</dbReference>
<protein>
    <recommendedName>
        <fullName evidence="3">phospholipase C</fullName>
        <ecNumber evidence="3">3.1.4.3</ecNumber>
    </recommendedName>
</protein>
<comment type="similarity">
    <text evidence="2">Belongs to the bacterial phospholipase C family.</text>
</comment>
<dbReference type="PROSITE" id="PS51318">
    <property type="entry name" value="TAT"/>
    <property type="match status" value="1"/>
</dbReference>
<dbReference type="Proteomes" id="UP000295151">
    <property type="component" value="Unassembled WGS sequence"/>
</dbReference>
<dbReference type="Pfam" id="PF00754">
    <property type="entry name" value="F5_F8_type_C"/>
    <property type="match status" value="1"/>
</dbReference>
<dbReference type="NCBIfam" id="TIGR03396">
    <property type="entry name" value="PC_PLC"/>
    <property type="match status" value="1"/>
</dbReference>
<evidence type="ECO:0000256" key="2">
    <source>
        <dbReference type="ARBA" id="ARBA00009717"/>
    </source>
</evidence>
<feature type="chain" id="PRO_5039158596" description="phospholipase C" evidence="8">
    <location>
        <begin position="24"/>
        <end position="854"/>
    </location>
</feature>
<reference evidence="10 11" key="1">
    <citation type="submission" date="2019-03" db="EMBL/GenBank/DDBJ databases">
        <title>Genomic Encyclopedia of Type Strains, Phase III (KMG-III): the genomes of soil and plant-associated and newly described type strains.</title>
        <authorList>
            <person name="Whitman W."/>
        </authorList>
    </citation>
    <scope>NUCLEOTIDE SEQUENCE [LARGE SCALE GENOMIC DNA]</scope>
    <source>
        <strain evidence="10 11">VKM Ac-2575</strain>
    </source>
</reference>
<dbReference type="EC" id="3.1.4.3" evidence="3"/>
<dbReference type="InterPro" id="IPR017850">
    <property type="entry name" value="Alkaline_phosphatase_core_sf"/>
</dbReference>
<dbReference type="Pfam" id="PF05506">
    <property type="entry name" value="PLipase_C_C"/>
    <property type="match status" value="2"/>
</dbReference>
<dbReference type="Gene3D" id="2.60.120.260">
    <property type="entry name" value="Galactose-binding domain-like"/>
    <property type="match status" value="1"/>
</dbReference>
<comment type="subcellular location">
    <subcellularLocation>
        <location evidence="1">Secreted</location>
        <location evidence="1">Cell wall</location>
    </subcellularLocation>
</comment>
<keyword evidence="5" id="KW-0378">Hydrolase</keyword>
<dbReference type="InterPro" id="IPR008475">
    <property type="entry name" value="PLipase_C_C"/>
</dbReference>
<keyword evidence="8" id="KW-0732">Signal</keyword>
<name>A0A4V3FIY1_9ACTN</name>
<feature type="signal peptide" evidence="8">
    <location>
        <begin position="1"/>
        <end position="23"/>
    </location>
</feature>
<accession>A0A4V3FIY1</accession>
<organism evidence="10 11">
    <name type="scientific">Kribbella voronezhensis</name>
    <dbReference type="NCBI Taxonomy" id="2512212"/>
    <lineage>
        <taxon>Bacteria</taxon>
        <taxon>Bacillati</taxon>
        <taxon>Actinomycetota</taxon>
        <taxon>Actinomycetes</taxon>
        <taxon>Propionibacteriales</taxon>
        <taxon>Kribbellaceae</taxon>
        <taxon>Kribbella</taxon>
    </lineage>
</organism>
<dbReference type="GO" id="GO:0034480">
    <property type="term" value="F:phosphatidylcholine phospholipase C activity"/>
    <property type="evidence" value="ECO:0007669"/>
    <property type="project" value="UniProtKB-EC"/>
</dbReference>
<evidence type="ECO:0000259" key="9">
    <source>
        <dbReference type="PROSITE" id="PS50022"/>
    </source>
</evidence>
<evidence type="ECO:0000256" key="3">
    <source>
        <dbReference type="ARBA" id="ARBA00012018"/>
    </source>
</evidence>
<evidence type="ECO:0000313" key="10">
    <source>
        <dbReference type="EMBL" id="TDU84143.1"/>
    </source>
</evidence>
<comment type="caution">
    <text evidence="10">The sequence shown here is derived from an EMBL/GenBank/DDBJ whole genome shotgun (WGS) entry which is preliminary data.</text>
</comment>
<evidence type="ECO:0000313" key="11">
    <source>
        <dbReference type="Proteomes" id="UP000295151"/>
    </source>
</evidence>
<evidence type="ECO:0000256" key="6">
    <source>
        <dbReference type="ARBA" id="ARBA00023026"/>
    </source>
</evidence>
<dbReference type="InterPro" id="IPR017767">
    <property type="entry name" value="PC-PLC"/>
</dbReference>
<dbReference type="CDD" id="cd16014">
    <property type="entry name" value="PLC"/>
    <property type="match status" value="1"/>
</dbReference>
<dbReference type="RefSeq" id="WP_202867027.1">
    <property type="nucleotide sequence ID" value="NZ_SOCE01000002.1"/>
</dbReference>
<dbReference type="PROSITE" id="PS50022">
    <property type="entry name" value="FA58C_3"/>
    <property type="match status" value="1"/>
</dbReference>
<keyword evidence="6" id="KW-0843">Virulence</keyword>
<dbReference type="GO" id="GO:0016042">
    <property type="term" value="P:lipid catabolic process"/>
    <property type="evidence" value="ECO:0007669"/>
    <property type="project" value="InterPro"/>
</dbReference>
<dbReference type="SUPFAM" id="SSF49785">
    <property type="entry name" value="Galactose-binding domain-like"/>
    <property type="match status" value="1"/>
</dbReference>
<dbReference type="PANTHER" id="PTHR31956">
    <property type="entry name" value="NON-SPECIFIC PHOSPHOLIPASE C4-RELATED"/>
    <property type="match status" value="1"/>
</dbReference>